<evidence type="ECO:0000313" key="7">
    <source>
        <dbReference type="EMBL" id="CAE8724456.1"/>
    </source>
</evidence>
<comment type="caution">
    <text evidence="7">The sequence shown here is derived from an EMBL/GenBank/DDBJ whole genome shotgun (WGS) entry which is preliminary data.</text>
</comment>
<dbReference type="EMBL" id="CAJNNW010034889">
    <property type="protein sequence ID" value="CAE8724456.1"/>
    <property type="molecule type" value="Genomic_DNA"/>
</dbReference>
<protein>
    <recommendedName>
        <fullName evidence="6">Ion transport domain-containing protein</fullName>
    </recommendedName>
</protein>
<dbReference type="GO" id="GO:0005248">
    <property type="term" value="F:voltage-gated sodium channel activity"/>
    <property type="evidence" value="ECO:0007669"/>
    <property type="project" value="TreeGrafter"/>
</dbReference>
<comment type="subcellular location">
    <subcellularLocation>
        <location evidence="1">Membrane</location>
        <topology evidence="1">Multi-pass membrane protein</topology>
    </subcellularLocation>
</comment>
<dbReference type="InterPro" id="IPR043203">
    <property type="entry name" value="VGCC_Ca_Na"/>
</dbReference>
<dbReference type="InterPro" id="IPR027359">
    <property type="entry name" value="Volt_channel_dom_sf"/>
</dbReference>
<dbReference type="AlphaFoldDB" id="A0A813LHY5"/>
<evidence type="ECO:0000256" key="2">
    <source>
        <dbReference type="ARBA" id="ARBA00022692"/>
    </source>
</evidence>
<evidence type="ECO:0000256" key="4">
    <source>
        <dbReference type="ARBA" id="ARBA00023136"/>
    </source>
</evidence>
<keyword evidence="2 5" id="KW-0812">Transmembrane</keyword>
<evidence type="ECO:0000256" key="3">
    <source>
        <dbReference type="ARBA" id="ARBA00022989"/>
    </source>
</evidence>
<feature type="domain" description="Ion transport" evidence="6">
    <location>
        <begin position="64"/>
        <end position="223"/>
    </location>
</feature>
<feature type="transmembrane region" description="Helical" evidence="5">
    <location>
        <begin position="102"/>
        <end position="121"/>
    </location>
</feature>
<sequence>LHDKAEKQRAMKLSSLKRRHSVVKSEYKAPQILHLSYFPGFSYPADTSRYEVCRKAVQTFIASSLFDLISGVAIIVSAILLGVETQWECYNLDGGLPSSLVWSSRILAVYFILELVVRFWAWGFIQFWKGPDAFWNIVDTGVVSLSVVEILVDAVVQDATATGGNLTAIRLVRVIRLCRVVRIIRVMRSFRALRVLVLSISNTLRSLFWTMGLMFLIIYCFAV</sequence>
<evidence type="ECO:0000256" key="1">
    <source>
        <dbReference type="ARBA" id="ARBA00004141"/>
    </source>
</evidence>
<dbReference type="InterPro" id="IPR005821">
    <property type="entry name" value="Ion_trans_dom"/>
</dbReference>
<keyword evidence="4 5" id="KW-0472">Membrane</keyword>
<keyword evidence="3 5" id="KW-1133">Transmembrane helix</keyword>
<dbReference type="Gene3D" id="1.20.120.350">
    <property type="entry name" value="Voltage-gated potassium channels. Chain C"/>
    <property type="match status" value="1"/>
</dbReference>
<feature type="non-terminal residue" evidence="7">
    <location>
        <position position="223"/>
    </location>
</feature>
<dbReference type="PANTHER" id="PTHR10037">
    <property type="entry name" value="VOLTAGE-GATED CATION CHANNEL CALCIUM AND SODIUM"/>
    <property type="match status" value="1"/>
</dbReference>
<feature type="non-terminal residue" evidence="7">
    <location>
        <position position="1"/>
    </location>
</feature>
<evidence type="ECO:0000313" key="8">
    <source>
        <dbReference type="Proteomes" id="UP000626109"/>
    </source>
</evidence>
<evidence type="ECO:0000256" key="5">
    <source>
        <dbReference type="SAM" id="Phobius"/>
    </source>
</evidence>
<organism evidence="7 8">
    <name type="scientific">Polarella glacialis</name>
    <name type="common">Dinoflagellate</name>
    <dbReference type="NCBI Taxonomy" id="89957"/>
    <lineage>
        <taxon>Eukaryota</taxon>
        <taxon>Sar</taxon>
        <taxon>Alveolata</taxon>
        <taxon>Dinophyceae</taxon>
        <taxon>Suessiales</taxon>
        <taxon>Suessiaceae</taxon>
        <taxon>Polarella</taxon>
    </lineage>
</organism>
<dbReference type="SUPFAM" id="SSF81324">
    <property type="entry name" value="Voltage-gated potassium channels"/>
    <property type="match status" value="1"/>
</dbReference>
<dbReference type="PANTHER" id="PTHR10037:SF62">
    <property type="entry name" value="SODIUM CHANNEL PROTEIN 60E"/>
    <property type="match status" value="1"/>
</dbReference>
<name>A0A813LHY5_POLGL</name>
<dbReference type="Proteomes" id="UP000626109">
    <property type="component" value="Unassembled WGS sequence"/>
</dbReference>
<evidence type="ECO:0000259" key="6">
    <source>
        <dbReference type="Pfam" id="PF00520"/>
    </source>
</evidence>
<feature type="transmembrane region" description="Helical" evidence="5">
    <location>
        <begin position="59"/>
        <end position="82"/>
    </location>
</feature>
<feature type="transmembrane region" description="Helical" evidence="5">
    <location>
        <begin position="195"/>
        <end position="219"/>
    </location>
</feature>
<reference evidence="7" key="1">
    <citation type="submission" date="2021-02" db="EMBL/GenBank/DDBJ databases">
        <authorList>
            <person name="Dougan E. K."/>
            <person name="Rhodes N."/>
            <person name="Thang M."/>
            <person name="Chan C."/>
        </authorList>
    </citation>
    <scope>NUCLEOTIDE SEQUENCE</scope>
</reference>
<accession>A0A813LHY5</accession>
<gene>
    <name evidence="7" type="ORF">PGLA2088_LOCUS43711</name>
</gene>
<proteinExistence type="predicted"/>
<dbReference type="Pfam" id="PF00520">
    <property type="entry name" value="Ion_trans"/>
    <property type="match status" value="1"/>
</dbReference>
<dbReference type="GO" id="GO:0001518">
    <property type="term" value="C:voltage-gated sodium channel complex"/>
    <property type="evidence" value="ECO:0007669"/>
    <property type="project" value="TreeGrafter"/>
</dbReference>